<dbReference type="Proteomes" id="UP000636960">
    <property type="component" value="Unassembled WGS sequence"/>
</dbReference>
<sequence length="452" mass="48029">MAGLNRSGVPIAGDGRNLIDGRGWGPDTPGMGLLPVLWIYGPPGVGKSTVAWELFAQHPGPVGYVDIDQLGMCYGAPTAEEWSPEPADDPGRYLRKERNLAAIVDNFHRAGARGLIVSGIVDSVRGIDFDLFRHVALKPLRLRCEPAELVRRLGERNRAGDRLDEIADYAEQMDRGDLPGDCIDSTGLDKTKTVDAVRDHLRDWPPDSGTDGAANGAANGAAVTVPGEIVWLCGPAAVGKSTAGWETYMQSRLAGAHTAFLDLQQIGFLRPEPADDHRLKAANLAAIWRTYYEAGARRLVVVGSVEHPDQVALYRAALPGATVTVCHLRAGLRRLTERTLLRGQGQGPPIAGDTLAGRPPAELRRRAAAAHARDQAVAGEPAPDTEARDHAPGRDRGVPSAGRRPACTRTAVGDLEIDTDGQTPADTAAEILKRISAPPPGTGPRSPGARAT</sequence>
<reference evidence="2" key="1">
    <citation type="submission" date="2021-01" db="EMBL/GenBank/DDBJ databases">
        <title>Whole genome shotgun sequence of Actinoplanes rishiriensis NBRC 108556.</title>
        <authorList>
            <person name="Komaki H."/>
            <person name="Tamura T."/>
        </authorList>
    </citation>
    <scope>NUCLEOTIDE SEQUENCE</scope>
    <source>
        <strain evidence="2">NBRC 108556</strain>
    </source>
</reference>
<dbReference type="InterPro" id="IPR027417">
    <property type="entry name" value="P-loop_NTPase"/>
</dbReference>
<dbReference type="AlphaFoldDB" id="A0A919N229"/>
<comment type="caution">
    <text evidence="2">The sequence shown here is derived from an EMBL/GenBank/DDBJ whole genome shotgun (WGS) entry which is preliminary data.</text>
</comment>
<keyword evidence="3" id="KW-1185">Reference proteome</keyword>
<proteinExistence type="predicted"/>
<dbReference type="Gene3D" id="3.40.50.300">
    <property type="entry name" value="P-loop containing nucleotide triphosphate hydrolases"/>
    <property type="match status" value="2"/>
</dbReference>
<organism evidence="2 3">
    <name type="scientific">Paractinoplanes rishiriensis</name>
    <dbReference type="NCBI Taxonomy" id="1050105"/>
    <lineage>
        <taxon>Bacteria</taxon>
        <taxon>Bacillati</taxon>
        <taxon>Actinomycetota</taxon>
        <taxon>Actinomycetes</taxon>
        <taxon>Micromonosporales</taxon>
        <taxon>Micromonosporaceae</taxon>
        <taxon>Paractinoplanes</taxon>
    </lineage>
</organism>
<feature type="region of interest" description="Disordered" evidence="1">
    <location>
        <begin position="366"/>
        <end position="452"/>
    </location>
</feature>
<evidence type="ECO:0000313" key="3">
    <source>
        <dbReference type="Proteomes" id="UP000636960"/>
    </source>
</evidence>
<dbReference type="Pfam" id="PF13238">
    <property type="entry name" value="AAA_18"/>
    <property type="match status" value="1"/>
</dbReference>
<evidence type="ECO:0000256" key="1">
    <source>
        <dbReference type="SAM" id="MobiDB-lite"/>
    </source>
</evidence>
<feature type="compositionally biased region" description="Basic and acidic residues" evidence="1">
    <location>
        <begin position="385"/>
        <end position="397"/>
    </location>
</feature>
<protein>
    <submittedName>
        <fullName evidence="2">Uncharacterized protein</fullName>
    </submittedName>
</protein>
<accession>A0A919N229</accession>
<name>A0A919N229_9ACTN</name>
<dbReference type="EMBL" id="BOMV01000063">
    <property type="protein sequence ID" value="GIE98467.1"/>
    <property type="molecule type" value="Genomic_DNA"/>
</dbReference>
<evidence type="ECO:0000313" key="2">
    <source>
        <dbReference type="EMBL" id="GIE98467.1"/>
    </source>
</evidence>
<dbReference type="SUPFAM" id="SSF52540">
    <property type="entry name" value="P-loop containing nucleoside triphosphate hydrolases"/>
    <property type="match status" value="1"/>
</dbReference>
<gene>
    <name evidence="2" type="ORF">Ari01nite_59320</name>
</gene>